<name>A0ABW2YH97_9GAMM</name>
<feature type="transmembrane region" description="Helical" evidence="1">
    <location>
        <begin position="7"/>
        <end position="25"/>
    </location>
</feature>
<feature type="transmembrane region" description="Helical" evidence="1">
    <location>
        <begin position="86"/>
        <end position="103"/>
    </location>
</feature>
<gene>
    <name evidence="2" type="ORF">ACFQ0E_16890</name>
</gene>
<dbReference type="EMBL" id="JBHTIF010000005">
    <property type="protein sequence ID" value="MFD0727273.1"/>
    <property type="molecule type" value="Genomic_DNA"/>
</dbReference>
<feature type="transmembrane region" description="Helical" evidence="1">
    <location>
        <begin position="37"/>
        <end position="54"/>
    </location>
</feature>
<dbReference type="RefSeq" id="WP_386825844.1">
    <property type="nucleotide sequence ID" value="NZ_JBHTIF010000005.1"/>
</dbReference>
<feature type="transmembrane region" description="Helical" evidence="1">
    <location>
        <begin position="123"/>
        <end position="144"/>
    </location>
</feature>
<evidence type="ECO:0000313" key="2">
    <source>
        <dbReference type="EMBL" id="MFD0727273.1"/>
    </source>
</evidence>
<feature type="transmembrane region" description="Helical" evidence="1">
    <location>
        <begin position="61"/>
        <end position="80"/>
    </location>
</feature>
<evidence type="ECO:0000313" key="3">
    <source>
        <dbReference type="Proteomes" id="UP001597110"/>
    </source>
</evidence>
<organism evidence="2 3">
    <name type="scientific">Lysobacter brunescens</name>
    <dbReference type="NCBI Taxonomy" id="262323"/>
    <lineage>
        <taxon>Bacteria</taxon>
        <taxon>Pseudomonadati</taxon>
        <taxon>Pseudomonadota</taxon>
        <taxon>Gammaproteobacteria</taxon>
        <taxon>Lysobacterales</taxon>
        <taxon>Lysobacteraceae</taxon>
        <taxon>Lysobacter</taxon>
    </lineage>
</organism>
<keyword evidence="1" id="KW-1133">Transmembrane helix</keyword>
<keyword evidence="1" id="KW-0472">Membrane</keyword>
<evidence type="ECO:0000256" key="1">
    <source>
        <dbReference type="SAM" id="Phobius"/>
    </source>
</evidence>
<sequence>MNVLPRPARHALFAVFAAFMVATRYHHFGDVLHLPDASMALFFLGGLFLSAGNVGDHLRFAALMALAVVIDMVAVGFAGVSDYCITPSYAALLPAYAVLWYGGRMIASRHAVEPKAMLRTVGVALLAATLSFAISNGAFYWFGGRYAQPHFAEYAARFLQWGPLFVRTTMAYVVVALSLQALAVYLLGARTGRRAIGA</sequence>
<dbReference type="Proteomes" id="UP001597110">
    <property type="component" value="Unassembled WGS sequence"/>
</dbReference>
<reference evidence="3" key="1">
    <citation type="journal article" date="2019" name="Int. J. Syst. Evol. Microbiol.">
        <title>The Global Catalogue of Microorganisms (GCM) 10K type strain sequencing project: providing services to taxonomists for standard genome sequencing and annotation.</title>
        <authorList>
            <consortium name="The Broad Institute Genomics Platform"/>
            <consortium name="The Broad Institute Genome Sequencing Center for Infectious Disease"/>
            <person name="Wu L."/>
            <person name="Ma J."/>
        </authorList>
    </citation>
    <scope>NUCLEOTIDE SEQUENCE [LARGE SCALE GENOMIC DNA]</scope>
    <source>
        <strain evidence="3">CCUG 55585</strain>
    </source>
</reference>
<keyword evidence="1" id="KW-0812">Transmembrane</keyword>
<feature type="transmembrane region" description="Helical" evidence="1">
    <location>
        <begin position="164"/>
        <end position="187"/>
    </location>
</feature>
<comment type="caution">
    <text evidence="2">The sequence shown here is derived from an EMBL/GenBank/DDBJ whole genome shotgun (WGS) entry which is preliminary data.</text>
</comment>
<protein>
    <recommendedName>
        <fullName evidence="4">Transmembrane protein</fullName>
    </recommendedName>
</protein>
<keyword evidence="3" id="KW-1185">Reference proteome</keyword>
<proteinExistence type="predicted"/>
<accession>A0ABW2YH97</accession>
<evidence type="ECO:0008006" key="4">
    <source>
        <dbReference type="Google" id="ProtNLM"/>
    </source>
</evidence>